<protein>
    <recommendedName>
        <fullName evidence="5">F5/8 type C domain-containing protein</fullName>
    </recommendedName>
</protein>
<evidence type="ECO:0000259" key="2">
    <source>
        <dbReference type="Pfam" id="PF07707"/>
    </source>
</evidence>
<evidence type="ECO:0008006" key="5">
    <source>
        <dbReference type="Google" id="ProtNLM"/>
    </source>
</evidence>
<comment type="caution">
    <text evidence="3">The sequence shown here is derived from an EMBL/GenBank/DDBJ whole genome shotgun (WGS) entry which is preliminary data.</text>
</comment>
<sequence length="469" mass="54659">MKSMILSSAGLRNLVHNQNSEEEFTFLIGNKEIKMKNIFAEFISPYVSQIHQIDPTINYVQFPNKNSTINQAKSNILTKITDEVISQFKSISEGSKIEITETQSYELQIISILIQNKELFSKLDELFQKNVEEEEYSENKIKENIEFLSFVDENIENTEIFDGMKSIEYIASNFYRIEENKINELPKSIFYSIIKNDKLKISNEDQLLDMINKYFCSEEKANENDMNINDFYEEINFNFLSESKFKEFIEKFDANEMTKSLWNKFKQCFYVYKNITKCDEKNNHRCKQNNNNINIKIEYDGNSSNALNGIINHLTKEAGGNLNDKGIVIATSSSICGDSHLPKFAMDFDINSNYFHTNNEEHSWLQYDFKERKICPTQYSIRSRRSGSHAPKNWIIEGSNDAKNWKTLDSRQGINGLHNGNTVLTFDIKSQPNNNESFQYLRIQQTSTNTSGYHYFLFSALEFFGTLIE</sequence>
<dbReference type="EMBL" id="JAPFFF010000005">
    <property type="protein sequence ID" value="KAK8889116.1"/>
    <property type="molecule type" value="Genomic_DNA"/>
</dbReference>
<feature type="domain" description="F5/8 type C" evidence="1">
    <location>
        <begin position="331"/>
        <end position="451"/>
    </location>
</feature>
<dbReference type="InterPro" id="IPR000421">
    <property type="entry name" value="FA58C"/>
</dbReference>
<dbReference type="InterPro" id="IPR011705">
    <property type="entry name" value="BACK"/>
</dbReference>
<accession>A0ABR2KEA9</accession>
<feature type="domain" description="BACK" evidence="2">
    <location>
        <begin position="166"/>
        <end position="249"/>
    </location>
</feature>
<reference evidence="3 4" key="1">
    <citation type="submission" date="2024-04" db="EMBL/GenBank/DDBJ databases">
        <title>Tritrichomonas musculus Genome.</title>
        <authorList>
            <person name="Alves-Ferreira E."/>
            <person name="Grigg M."/>
            <person name="Lorenzi H."/>
            <person name="Galac M."/>
        </authorList>
    </citation>
    <scope>NUCLEOTIDE SEQUENCE [LARGE SCALE GENOMIC DNA]</scope>
    <source>
        <strain evidence="3 4">EAF2021</strain>
    </source>
</reference>
<evidence type="ECO:0000313" key="4">
    <source>
        <dbReference type="Proteomes" id="UP001470230"/>
    </source>
</evidence>
<organism evidence="3 4">
    <name type="scientific">Tritrichomonas musculus</name>
    <dbReference type="NCBI Taxonomy" id="1915356"/>
    <lineage>
        <taxon>Eukaryota</taxon>
        <taxon>Metamonada</taxon>
        <taxon>Parabasalia</taxon>
        <taxon>Tritrichomonadida</taxon>
        <taxon>Tritrichomonadidae</taxon>
        <taxon>Tritrichomonas</taxon>
    </lineage>
</organism>
<dbReference type="Pfam" id="PF07707">
    <property type="entry name" value="BACK"/>
    <property type="match status" value="1"/>
</dbReference>
<dbReference type="InterPro" id="IPR008979">
    <property type="entry name" value="Galactose-bd-like_sf"/>
</dbReference>
<dbReference type="Pfam" id="PF00754">
    <property type="entry name" value="F5_F8_type_C"/>
    <property type="match status" value="1"/>
</dbReference>
<evidence type="ECO:0000259" key="1">
    <source>
        <dbReference type="Pfam" id="PF00754"/>
    </source>
</evidence>
<dbReference type="SUPFAM" id="SSF49785">
    <property type="entry name" value="Galactose-binding domain-like"/>
    <property type="match status" value="1"/>
</dbReference>
<name>A0ABR2KEA9_9EUKA</name>
<gene>
    <name evidence="3" type="ORF">M9Y10_033860</name>
</gene>
<keyword evidence="4" id="KW-1185">Reference proteome</keyword>
<proteinExistence type="predicted"/>
<evidence type="ECO:0000313" key="3">
    <source>
        <dbReference type="EMBL" id="KAK8889116.1"/>
    </source>
</evidence>
<dbReference type="Gene3D" id="2.60.120.260">
    <property type="entry name" value="Galactose-binding domain-like"/>
    <property type="match status" value="1"/>
</dbReference>
<dbReference type="Proteomes" id="UP001470230">
    <property type="component" value="Unassembled WGS sequence"/>
</dbReference>